<evidence type="ECO:0000256" key="1">
    <source>
        <dbReference type="SAM" id="MobiDB-lite"/>
    </source>
</evidence>
<reference evidence="2 3" key="1">
    <citation type="submission" date="2007-06" db="EMBL/GenBank/DDBJ databases">
        <title>The Genome Sequence of Coccidioides posadasii RMSCC_3488.</title>
        <authorList>
            <consortium name="Coccidioides Genome Resources Consortium"/>
            <consortium name="The Broad Institute Genome Sequencing Platform"/>
            <person name="Henn M.R."/>
            <person name="Sykes S."/>
            <person name="Young S."/>
            <person name="Jaffe D."/>
            <person name="Berlin A."/>
            <person name="Alvarez P."/>
            <person name="Butler J."/>
            <person name="Gnerre S."/>
            <person name="Grabherr M."/>
            <person name="Mauceli E."/>
            <person name="Brockman W."/>
            <person name="Kodira C."/>
            <person name="Alvarado L."/>
            <person name="Zeng Q."/>
            <person name="Crawford M."/>
            <person name="Antoine C."/>
            <person name="Devon K."/>
            <person name="Galgiani J."/>
            <person name="Orsborn K."/>
            <person name="Lewis M.L."/>
            <person name="Nusbaum C."/>
            <person name="Galagan J."/>
            <person name="Birren B."/>
        </authorList>
    </citation>
    <scope>NUCLEOTIDE SEQUENCE [LARGE SCALE GENOMIC DNA]</scope>
    <source>
        <strain evidence="2 3">RMSCC 3488</strain>
    </source>
</reference>
<evidence type="ECO:0000313" key="3">
    <source>
        <dbReference type="Proteomes" id="UP000054567"/>
    </source>
</evidence>
<feature type="compositionally biased region" description="Basic residues" evidence="1">
    <location>
        <begin position="39"/>
        <end position="50"/>
    </location>
</feature>
<reference evidence="3" key="2">
    <citation type="journal article" date="2009" name="Genome Res.">
        <title>Comparative genomic analyses of the human fungal pathogens Coccidioides and their relatives.</title>
        <authorList>
            <person name="Sharpton T.J."/>
            <person name="Stajich J.E."/>
            <person name="Rounsley S.D."/>
            <person name="Gardner M.J."/>
            <person name="Wortman J.R."/>
            <person name="Jordar V.S."/>
            <person name="Maiti R."/>
            <person name="Kodira C.D."/>
            <person name="Neafsey D.E."/>
            <person name="Zeng Q."/>
            <person name="Hung C.-Y."/>
            <person name="McMahan C."/>
            <person name="Muszewska A."/>
            <person name="Grynberg M."/>
            <person name="Mandel M.A."/>
            <person name="Kellner E.M."/>
            <person name="Barker B.M."/>
            <person name="Galgiani J.N."/>
            <person name="Orbach M.J."/>
            <person name="Kirkland T.N."/>
            <person name="Cole G.T."/>
            <person name="Henn M.R."/>
            <person name="Birren B.W."/>
            <person name="Taylor J.W."/>
        </authorList>
    </citation>
    <scope>NUCLEOTIDE SEQUENCE [LARGE SCALE GENOMIC DNA]</scope>
    <source>
        <strain evidence="3">RMSCC 3488</strain>
    </source>
</reference>
<dbReference type="AlphaFoldDB" id="A0A0J6FJ33"/>
<protein>
    <submittedName>
        <fullName evidence="2">Uncharacterized protein</fullName>
    </submittedName>
</protein>
<accession>A0A0J6FJ33</accession>
<dbReference type="EMBL" id="DS268111">
    <property type="protein sequence ID" value="KMM68849.1"/>
    <property type="molecule type" value="Genomic_DNA"/>
</dbReference>
<dbReference type="Proteomes" id="UP000054567">
    <property type="component" value="Unassembled WGS sequence"/>
</dbReference>
<feature type="region of interest" description="Disordered" evidence="1">
    <location>
        <begin position="30"/>
        <end position="50"/>
    </location>
</feature>
<gene>
    <name evidence="2" type="ORF">CPAG_05173</name>
</gene>
<reference evidence="3" key="3">
    <citation type="journal article" date="2010" name="Genome Res.">
        <title>Population genomic sequencing of Coccidioides fungi reveals recent hybridization and transposon control.</title>
        <authorList>
            <person name="Neafsey D.E."/>
            <person name="Barker B.M."/>
            <person name="Sharpton T.J."/>
            <person name="Stajich J.E."/>
            <person name="Park D.J."/>
            <person name="Whiston E."/>
            <person name="Hung C.-Y."/>
            <person name="McMahan C."/>
            <person name="White J."/>
            <person name="Sykes S."/>
            <person name="Heiman D."/>
            <person name="Young S."/>
            <person name="Zeng Q."/>
            <person name="Abouelleil A."/>
            <person name="Aftuck L."/>
            <person name="Bessette D."/>
            <person name="Brown A."/>
            <person name="FitzGerald M."/>
            <person name="Lui A."/>
            <person name="Macdonald J.P."/>
            <person name="Priest M."/>
            <person name="Orbach M.J."/>
            <person name="Galgiani J.N."/>
            <person name="Kirkland T.N."/>
            <person name="Cole G.T."/>
            <person name="Birren B.W."/>
            <person name="Henn M.R."/>
            <person name="Taylor J.W."/>
            <person name="Rounsley S.D."/>
        </authorList>
    </citation>
    <scope>NUCLEOTIDE SEQUENCE [LARGE SCALE GENOMIC DNA]</scope>
    <source>
        <strain evidence="3">RMSCC 3488</strain>
    </source>
</reference>
<dbReference type="VEuPathDB" id="FungiDB:CPAG_05173"/>
<proteinExistence type="predicted"/>
<sequence length="153" mass="17601">MDIVVGLATITTNQDSRVIAGTEIIVRVHQSDHTTRPAARPHSKGQSREHRKFFRDVRSSCHRCFDHHTQPHTQAQIQFLGVLARSDADQRKKKKRYSRPLAMLQRRKPPLNSQMPSIFSKRGFWSSRAHRVVITSIGAKIRDFYPQLTSYAA</sequence>
<evidence type="ECO:0000313" key="2">
    <source>
        <dbReference type="EMBL" id="KMM68849.1"/>
    </source>
</evidence>
<name>A0A0J6FJ33_COCPO</name>
<organism evidence="2 3">
    <name type="scientific">Coccidioides posadasii RMSCC 3488</name>
    <dbReference type="NCBI Taxonomy" id="454284"/>
    <lineage>
        <taxon>Eukaryota</taxon>
        <taxon>Fungi</taxon>
        <taxon>Dikarya</taxon>
        <taxon>Ascomycota</taxon>
        <taxon>Pezizomycotina</taxon>
        <taxon>Eurotiomycetes</taxon>
        <taxon>Eurotiomycetidae</taxon>
        <taxon>Onygenales</taxon>
        <taxon>Onygenaceae</taxon>
        <taxon>Coccidioides</taxon>
    </lineage>
</organism>